<dbReference type="PROSITE" id="PS50109">
    <property type="entry name" value="HIS_KIN"/>
    <property type="match status" value="1"/>
</dbReference>
<dbReference type="InterPro" id="IPR005467">
    <property type="entry name" value="His_kinase_dom"/>
</dbReference>
<dbReference type="GO" id="GO:0004673">
    <property type="term" value="F:protein histidine kinase activity"/>
    <property type="evidence" value="ECO:0007669"/>
    <property type="project" value="UniProtKB-EC"/>
</dbReference>
<keyword evidence="5 9" id="KW-0418">Kinase</keyword>
<keyword evidence="3" id="KW-0808">Transferase</keyword>
<keyword evidence="7" id="KW-0812">Transmembrane</keyword>
<organism evidence="9 10">
    <name type="scientific">Halorubrum salinarum</name>
    <dbReference type="NCBI Taxonomy" id="2739057"/>
    <lineage>
        <taxon>Archaea</taxon>
        <taxon>Methanobacteriati</taxon>
        <taxon>Methanobacteriota</taxon>
        <taxon>Stenosarchaea group</taxon>
        <taxon>Halobacteria</taxon>
        <taxon>Halobacteriales</taxon>
        <taxon>Haloferacaceae</taxon>
        <taxon>Halorubrum</taxon>
    </lineage>
</organism>
<dbReference type="InterPro" id="IPR004358">
    <property type="entry name" value="Sig_transdc_His_kin-like_C"/>
</dbReference>
<dbReference type="Gene3D" id="1.10.287.130">
    <property type="match status" value="1"/>
</dbReference>
<dbReference type="SMART" id="SM00387">
    <property type="entry name" value="HATPase_c"/>
    <property type="match status" value="1"/>
</dbReference>
<proteinExistence type="predicted"/>
<dbReference type="SUPFAM" id="SSF55874">
    <property type="entry name" value="ATPase domain of HSP90 chaperone/DNA topoisomerase II/histidine kinase"/>
    <property type="match status" value="1"/>
</dbReference>
<evidence type="ECO:0000313" key="10">
    <source>
        <dbReference type="Proteomes" id="UP000505020"/>
    </source>
</evidence>
<evidence type="ECO:0000256" key="4">
    <source>
        <dbReference type="ARBA" id="ARBA00022741"/>
    </source>
</evidence>
<comment type="catalytic activity">
    <reaction evidence="1">
        <text>ATP + protein L-histidine = ADP + protein N-phospho-L-histidine.</text>
        <dbReference type="EC" id="2.7.13.3"/>
    </reaction>
</comment>
<accession>A0A7D3Y037</accession>
<dbReference type="AlphaFoldDB" id="A0A7D3Y037"/>
<feature type="transmembrane region" description="Helical" evidence="7">
    <location>
        <begin position="83"/>
        <end position="104"/>
    </location>
</feature>
<dbReference type="EC" id="2.7.13.3" evidence="2"/>
<protein>
    <recommendedName>
        <fullName evidence="2">histidine kinase</fullName>
        <ecNumber evidence="2">2.7.13.3</ecNumber>
    </recommendedName>
</protein>
<dbReference type="GeneID" id="55595455"/>
<evidence type="ECO:0000256" key="3">
    <source>
        <dbReference type="ARBA" id="ARBA00022679"/>
    </source>
</evidence>
<evidence type="ECO:0000256" key="5">
    <source>
        <dbReference type="ARBA" id="ARBA00022777"/>
    </source>
</evidence>
<evidence type="ECO:0000256" key="1">
    <source>
        <dbReference type="ARBA" id="ARBA00000085"/>
    </source>
</evidence>
<dbReference type="Pfam" id="PF02518">
    <property type="entry name" value="HATPase_c"/>
    <property type="match status" value="1"/>
</dbReference>
<reference evidence="9 10" key="1">
    <citation type="submission" date="2020-05" db="EMBL/GenBank/DDBJ databases">
        <title>Halorubrum RHB-C sp.nov., an extremely halophilic archaeon isolated from solar salt farm.</title>
        <authorList>
            <person name="Ho H."/>
            <person name="Danganan R.E."/>
            <person name="Dedeles G.R."/>
            <person name="Kim S.-G."/>
        </authorList>
    </citation>
    <scope>NUCLEOTIDE SEQUENCE [LARGE SCALE GENOMIC DNA]</scope>
    <source>
        <strain evidence="9 10">RHB-C</strain>
    </source>
</reference>
<keyword evidence="6" id="KW-0067">ATP-binding</keyword>
<dbReference type="EMBL" id="CP053941">
    <property type="protein sequence ID" value="QKG93294.1"/>
    <property type="molecule type" value="Genomic_DNA"/>
</dbReference>
<keyword evidence="7" id="KW-1133">Transmembrane helix</keyword>
<dbReference type="PANTHER" id="PTHR44936:SF10">
    <property type="entry name" value="SENSOR PROTEIN RSTB"/>
    <property type="match status" value="1"/>
</dbReference>
<name>A0A7D3Y037_9EURY</name>
<dbReference type="RefSeq" id="WP_173230115.1">
    <property type="nucleotide sequence ID" value="NZ_CP053941.1"/>
</dbReference>
<dbReference type="PANTHER" id="PTHR44936">
    <property type="entry name" value="SENSOR PROTEIN CREC"/>
    <property type="match status" value="1"/>
</dbReference>
<dbReference type="InterPro" id="IPR003594">
    <property type="entry name" value="HATPase_dom"/>
</dbReference>
<dbReference type="InterPro" id="IPR036890">
    <property type="entry name" value="HATPase_C_sf"/>
</dbReference>
<evidence type="ECO:0000259" key="8">
    <source>
        <dbReference type="PROSITE" id="PS50109"/>
    </source>
</evidence>
<gene>
    <name evidence="9" type="ORF">HPS36_10595</name>
</gene>
<evidence type="ECO:0000256" key="2">
    <source>
        <dbReference type="ARBA" id="ARBA00012438"/>
    </source>
</evidence>
<dbReference type="InterPro" id="IPR050980">
    <property type="entry name" value="2C_sensor_his_kinase"/>
</dbReference>
<keyword evidence="4" id="KW-0547">Nucleotide-binding</keyword>
<feature type="domain" description="Histidine kinase" evidence="8">
    <location>
        <begin position="168"/>
        <end position="370"/>
    </location>
</feature>
<dbReference type="CDD" id="cd00075">
    <property type="entry name" value="HATPase"/>
    <property type="match status" value="1"/>
</dbReference>
<dbReference type="KEGG" id="hsai:HPS36_10595"/>
<sequence>MAAPLRSVSKTTSRFNARYLYAGGLCAITIPLAILGVEHVFRSTNEPGSPGLKAGVIVILSVAVLGTGWAANRWSETADRFGTTIRVGTAFGAYGFGIAVLISTAHTLGAGAALDWSFIVAVGGLAGLAVGIPIGDGYAKLRRQRVVERLQKDQLRRNSRRMRILYRVARHNIRTEANIMLGYTDLIAGTAHGPTQEYADTLREHASRLERISKNVRRLRRIWETSEEAVETSIQSLTERALSKNQYRESERLTLALDDDAIVASPPFAHWALEEAVDNALTHTDDDTAVTVRTENLDDCVRLIVEDDGPGIPPIEVKSLGNKTESQLMHGQGLGLQVIHWAMEVSDASLSITERESGGTRVLMEFPVERSE</sequence>
<dbReference type="PRINTS" id="PR00344">
    <property type="entry name" value="BCTRLSENSOR"/>
</dbReference>
<dbReference type="GO" id="GO:0005524">
    <property type="term" value="F:ATP binding"/>
    <property type="evidence" value="ECO:0007669"/>
    <property type="project" value="UniProtKB-KW"/>
</dbReference>
<dbReference type="Proteomes" id="UP000505020">
    <property type="component" value="Chromosome"/>
</dbReference>
<evidence type="ECO:0000256" key="6">
    <source>
        <dbReference type="ARBA" id="ARBA00022840"/>
    </source>
</evidence>
<feature type="transmembrane region" description="Helical" evidence="7">
    <location>
        <begin position="20"/>
        <end position="40"/>
    </location>
</feature>
<keyword evidence="10" id="KW-1185">Reference proteome</keyword>
<evidence type="ECO:0000256" key="7">
    <source>
        <dbReference type="SAM" id="Phobius"/>
    </source>
</evidence>
<keyword evidence="7" id="KW-0472">Membrane</keyword>
<dbReference type="Gene3D" id="3.30.565.10">
    <property type="entry name" value="Histidine kinase-like ATPase, C-terminal domain"/>
    <property type="match status" value="1"/>
</dbReference>
<feature type="transmembrane region" description="Helical" evidence="7">
    <location>
        <begin position="116"/>
        <end position="135"/>
    </location>
</feature>
<evidence type="ECO:0000313" key="9">
    <source>
        <dbReference type="EMBL" id="QKG93294.1"/>
    </source>
</evidence>
<feature type="transmembrane region" description="Helical" evidence="7">
    <location>
        <begin position="52"/>
        <end position="71"/>
    </location>
</feature>